<evidence type="ECO:0000313" key="4">
    <source>
        <dbReference type="Proteomes" id="UP001050975"/>
    </source>
</evidence>
<feature type="transmembrane region" description="Helical" evidence="1">
    <location>
        <begin position="87"/>
        <end position="105"/>
    </location>
</feature>
<accession>A0AAV3X9N3</accession>
<feature type="transmembrane region" description="Helical" evidence="1">
    <location>
        <begin position="162"/>
        <end position="179"/>
    </location>
</feature>
<evidence type="ECO:0000313" key="3">
    <source>
        <dbReference type="EMBL" id="GET37346.1"/>
    </source>
</evidence>
<feature type="transmembrane region" description="Helical" evidence="1">
    <location>
        <begin position="377"/>
        <end position="402"/>
    </location>
</feature>
<dbReference type="InterPro" id="IPR038731">
    <property type="entry name" value="RgtA/B/C-like"/>
</dbReference>
<keyword evidence="1" id="KW-0472">Membrane</keyword>
<feature type="transmembrane region" description="Helical" evidence="1">
    <location>
        <begin position="208"/>
        <end position="228"/>
    </location>
</feature>
<name>A0AAV3X9N3_9CYAN</name>
<reference evidence="3" key="1">
    <citation type="submission" date="2019-10" db="EMBL/GenBank/DDBJ databases">
        <title>Draft genome sequece of Microseira wollei NIES-4236.</title>
        <authorList>
            <person name="Yamaguchi H."/>
            <person name="Suzuki S."/>
            <person name="Kawachi M."/>
        </authorList>
    </citation>
    <scope>NUCLEOTIDE SEQUENCE</scope>
    <source>
        <strain evidence="3">NIES-4236</strain>
    </source>
</reference>
<gene>
    <name evidence="3" type="ORF">MiSe_20990</name>
</gene>
<feature type="transmembrane region" description="Helical" evidence="1">
    <location>
        <begin position="323"/>
        <end position="342"/>
    </location>
</feature>
<feature type="transmembrane region" description="Helical" evidence="1">
    <location>
        <begin position="112"/>
        <end position="131"/>
    </location>
</feature>
<dbReference type="RefSeq" id="WP_226578657.1">
    <property type="nucleotide sequence ID" value="NZ_BLAY01000026.1"/>
</dbReference>
<dbReference type="Proteomes" id="UP001050975">
    <property type="component" value="Unassembled WGS sequence"/>
</dbReference>
<keyword evidence="4" id="KW-1185">Reference proteome</keyword>
<feature type="transmembrane region" description="Helical" evidence="1">
    <location>
        <begin position="298"/>
        <end position="317"/>
    </location>
</feature>
<dbReference type="EMBL" id="BLAY01000026">
    <property type="protein sequence ID" value="GET37346.1"/>
    <property type="molecule type" value="Genomic_DNA"/>
</dbReference>
<proteinExistence type="predicted"/>
<sequence length="541" mass="61637">MQRLKGFNKFVFPEKVAWFAIGFGIVVRVAQYIWNRSLWADEAVLALNIVNRSFWELLQPLDYDQGAPLGFLMVEKLAVEVFGNNEYALRLFPLICGVVSLVLFYQLANRFIQGWGVTIAVGLFASLHYLVYYSSEVKQYSCDLAIALLCSLISLRLLRQKLGIYEMIILSLGGAIAIWFSHPAIFVLAGVGGSCFLLKLVKKENIKLANYLVIYSSWIISFVAFYLISIKNLSGDEDLLTSWRAAFPSFPLDIIWYLDAFGKFFYRPLGFNGPFDGLAIIIFVVGCIACYRRNKQALLIIVSPILVTFLASALQKYPFRSRLVLFLTPFVILLIAEGVDYIRSQTRYIAVCSRIRYTFVCVAAALMLPLHKLSLKALLHSLAICCKFAPIVNILLLFLLLAPPIASASQLLVKPYLRGEIKPVLSYIKTNQQPGDTLYIYQRGKYQFIYYAEKFGYQKGDYIIGVDDLDKYDGKKLSEAEWQRYKNDLDKLRGNKRVWLLFSHATVASENKKIKSYLDTIGKQINFFERPGAFVYLYDLS</sequence>
<feature type="domain" description="Glycosyltransferase RgtA/B/C/D-like" evidence="2">
    <location>
        <begin position="69"/>
        <end position="201"/>
    </location>
</feature>
<keyword evidence="1" id="KW-1133">Transmembrane helix</keyword>
<feature type="transmembrane region" description="Helical" evidence="1">
    <location>
        <begin position="354"/>
        <end position="371"/>
    </location>
</feature>
<dbReference type="AlphaFoldDB" id="A0AAV3X9N3"/>
<dbReference type="Pfam" id="PF13231">
    <property type="entry name" value="PMT_2"/>
    <property type="match status" value="1"/>
</dbReference>
<protein>
    <recommendedName>
        <fullName evidence="2">Glycosyltransferase RgtA/B/C/D-like domain-containing protein</fullName>
    </recommendedName>
</protein>
<evidence type="ECO:0000256" key="1">
    <source>
        <dbReference type="SAM" id="Phobius"/>
    </source>
</evidence>
<keyword evidence="1" id="KW-0812">Transmembrane</keyword>
<evidence type="ECO:0000259" key="2">
    <source>
        <dbReference type="Pfam" id="PF13231"/>
    </source>
</evidence>
<comment type="caution">
    <text evidence="3">The sequence shown here is derived from an EMBL/GenBank/DDBJ whole genome shotgun (WGS) entry which is preliminary data.</text>
</comment>
<organism evidence="3 4">
    <name type="scientific">Microseira wollei NIES-4236</name>
    <dbReference type="NCBI Taxonomy" id="2530354"/>
    <lineage>
        <taxon>Bacteria</taxon>
        <taxon>Bacillati</taxon>
        <taxon>Cyanobacteriota</taxon>
        <taxon>Cyanophyceae</taxon>
        <taxon>Oscillatoriophycideae</taxon>
        <taxon>Aerosakkonematales</taxon>
        <taxon>Aerosakkonemataceae</taxon>
        <taxon>Microseira</taxon>
    </lineage>
</organism>
<feature type="transmembrane region" description="Helical" evidence="1">
    <location>
        <begin position="185"/>
        <end position="201"/>
    </location>
</feature>
<feature type="transmembrane region" description="Helical" evidence="1">
    <location>
        <begin position="271"/>
        <end position="291"/>
    </location>
</feature>